<sequence>MTIDNSEAGAGRRPRARAGILGALLIAFARPWDRGIGAAGDRKQRGAR</sequence>
<dbReference type="RefSeq" id="WP_203679495.1">
    <property type="nucleotide sequence ID" value="NZ_BOMW01000023.1"/>
</dbReference>
<evidence type="ECO:0000313" key="2">
    <source>
        <dbReference type="Proteomes" id="UP000629619"/>
    </source>
</evidence>
<dbReference type="EMBL" id="BOMW01000023">
    <property type="protein sequence ID" value="GIF05065.1"/>
    <property type="molecule type" value="Genomic_DNA"/>
</dbReference>
<proteinExistence type="predicted"/>
<accession>A0A919TKE1</accession>
<dbReference type="Proteomes" id="UP000629619">
    <property type="component" value="Unassembled WGS sequence"/>
</dbReference>
<reference evidence="1" key="1">
    <citation type="submission" date="2021-01" db="EMBL/GenBank/DDBJ databases">
        <title>Whole genome shotgun sequence of Actinoplanes siamensis NBRC 109076.</title>
        <authorList>
            <person name="Komaki H."/>
            <person name="Tamura T."/>
        </authorList>
    </citation>
    <scope>NUCLEOTIDE SEQUENCE</scope>
    <source>
        <strain evidence="1">NBRC 109076</strain>
    </source>
</reference>
<protein>
    <submittedName>
        <fullName evidence="1">Uncharacterized protein</fullName>
    </submittedName>
</protein>
<organism evidence="1 2">
    <name type="scientific">Actinoplanes siamensis</name>
    <dbReference type="NCBI Taxonomy" id="1223317"/>
    <lineage>
        <taxon>Bacteria</taxon>
        <taxon>Bacillati</taxon>
        <taxon>Actinomycetota</taxon>
        <taxon>Actinomycetes</taxon>
        <taxon>Micromonosporales</taxon>
        <taxon>Micromonosporaceae</taxon>
        <taxon>Actinoplanes</taxon>
    </lineage>
</organism>
<gene>
    <name evidence="1" type="ORF">Asi03nite_26030</name>
</gene>
<name>A0A919TKE1_9ACTN</name>
<keyword evidence="2" id="KW-1185">Reference proteome</keyword>
<evidence type="ECO:0000313" key="1">
    <source>
        <dbReference type="EMBL" id="GIF05065.1"/>
    </source>
</evidence>
<comment type="caution">
    <text evidence="1">The sequence shown here is derived from an EMBL/GenBank/DDBJ whole genome shotgun (WGS) entry which is preliminary data.</text>
</comment>
<dbReference type="AlphaFoldDB" id="A0A919TKE1"/>